<dbReference type="Gene3D" id="2.60.40.10">
    <property type="entry name" value="Immunoglobulins"/>
    <property type="match status" value="1"/>
</dbReference>
<keyword evidence="3" id="KW-0675">Receptor</keyword>
<evidence type="ECO:0000313" key="8">
    <source>
        <dbReference type="Ensembl" id="ENSCMIP00000002930.1"/>
    </source>
</evidence>
<keyword evidence="2" id="KW-1064">Adaptive immunity</keyword>
<reference evidence="9" key="3">
    <citation type="journal article" date="2014" name="Nature">
        <title>Elephant shark genome provides unique insights into gnathostome evolution.</title>
        <authorList>
            <consortium name="International Elephant Shark Genome Sequencing Consortium"/>
            <person name="Venkatesh B."/>
            <person name="Lee A.P."/>
            <person name="Ravi V."/>
            <person name="Maurya A.K."/>
            <person name="Lian M.M."/>
            <person name="Swann J.B."/>
            <person name="Ohta Y."/>
            <person name="Flajnik M.F."/>
            <person name="Sutoh Y."/>
            <person name="Kasahara M."/>
            <person name="Hoon S."/>
            <person name="Gangu V."/>
            <person name="Roy S.W."/>
            <person name="Irimia M."/>
            <person name="Korzh V."/>
            <person name="Kondrychyn I."/>
            <person name="Lim Z.W."/>
            <person name="Tay B.H."/>
            <person name="Tohari S."/>
            <person name="Kong K.W."/>
            <person name="Ho S."/>
            <person name="Lorente-Galdos B."/>
            <person name="Quilez J."/>
            <person name="Marques-Bonet T."/>
            <person name="Raney B.J."/>
            <person name="Ingham P.W."/>
            <person name="Tay A."/>
            <person name="Hillier L.W."/>
            <person name="Minx P."/>
            <person name="Boehm T."/>
            <person name="Wilson R.K."/>
            <person name="Brenner S."/>
            <person name="Warren W.C."/>
        </authorList>
    </citation>
    <scope>NUCLEOTIDE SEQUENCE [LARGE SCALE GENOMIC DNA]</scope>
</reference>
<evidence type="ECO:0000256" key="6">
    <source>
        <dbReference type="SAM" id="SignalP"/>
    </source>
</evidence>
<dbReference type="Pfam" id="PF07686">
    <property type="entry name" value="V-set"/>
    <property type="match status" value="1"/>
</dbReference>
<dbReference type="AlphaFoldDB" id="A0A4W3GJH6"/>
<feature type="signal peptide" evidence="6">
    <location>
        <begin position="1"/>
        <end position="25"/>
    </location>
</feature>
<name>A0A4W3GJH6_CALMI</name>
<protein>
    <recommendedName>
        <fullName evidence="7">Ig-like domain-containing protein</fullName>
    </recommendedName>
</protein>
<keyword evidence="4" id="KW-0393">Immunoglobulin domain</keyword>
<reference evidence="9" key="1">
    <citation type="journal article" date="2006" name="Science">
        <title>Ancient noncoding elements conserved in the human genome.</title>
        <authorList>
            <person name="Venkatesh B."/>
            <person name="Kirkness E.F."/>
            <person name="Loh Y.H."/>
            <person name="Halpern A.L."/>
            <person name="Lee A.P."/>
            <person name="Johnson J."/>
            <person name="Dandona N."/>
            <person name="Viswanathan L.D."/>
            <person name="Tay A."/>
            <person name="Venter J.C."/>
            <person name="Strausberg R.L."/>
            <person name="Brenner S."/>
        </authorList>
    </citation>
    <scope>NUCLEOTIDE SEQUENCE [LARGE SCALE GENOMIC DNA]</scope>
</reference>
<reference evidence="8" key="5">
    <citation type="submission" date="2025-09" db="UniProtKB">
        <authorList>
            <consortium name="Ensembl"/>
        </authorList>
    </citation>
    <scope>IDENTIFICATION</scope>
</reference>
<keyword evidence="9" id="KW-1185">Reference proteome</keyword>
<evidence type="ECO:0000256" key="1">
    <source>
        <dbReference type="ARBA" id="ARBA00022729"/>
    </source>
</evidence>
<sequence length="181" mass="20397">LHIIHHTSMFKVIFISRFFSGLSRGDYVTHWVPSVTETEGGQVTLDSNYTTTLSDYCLYWYRQLSEKQPAYILRSCTVLSEHKAAFAQSRFSVELQTSSTSNKLTISQLEVSDSAVYYCALSTHSDGCQRPPRTKALLALCGGIGCLHIRKTFDLILIIFGFAVSPYHHYETTQNASQNLL</sequence>
<dbReference type="InterPro" id="IPR013783">
    <property type="entry name" value="Ig-like_fold"/>
</dbReference>
<dbReference type="InParanoid" id="A0A4W3GJH6"/>
<reference evidence="8" key="4">
    <citation type="submission" date="2025-08" db="UniProtKB">
        <authorList>
            <consortium name="Ensembl"/>
        </authorList>
    </citation>
    <scope>IDENTIFICATION</scope>
</reference>
<evidence type="ECO:0000256" key="2">
    <source>
        <dbReference type="ARBA" id="ARBA00023130"/>
    </source>
</evidence>
<dbReference type="GeneTree" id="ENSGT01030000234557"/>
<dbReference type="SMART" id="SM00406">
    <property type="entry name" value="IGv"/>
    <property type="match status" value="1"/>
</dbReference>
<evidence type="ECO:0000256" key="4">
    <source>
        <dbReference type="ARBA" id="ARBA00023319"/>
    </source>
</evidence>
<feature type="chain" id="PRO_5021473912" description="Ig-like domain-containing protein" evidence="6">
    <location>
        <begin position="26"/>
        <end position="181"/>
    </location>
</feature>
<keyword evidence="5" id="KW-1279">T cell receptor</keyword>
<dbReference type="PANTHER" id="PTHR19367">
    <property type="entry name" value="T-CELL RECEPTOR ALPHA CHAIN V REGION"/>
    <property type="match status" value="1"/>
</dbReference>
<keyword evidence="5" id="KW-0391">Immunity</keyword>
<dbReference type="InterPro" id="IPR007110">
    <property type="entry name" value="Ig-like_dom"/>
</dbReference>
<proteinExistence type="predicted"/>
<dbReference type="Proteomes" id="UP000314986">
    <property type="component" value="Unassembled WGS sequence"/>
</dbReference>
<evidence type="ECO:0000256" key="5">
    <source>
        <dbReference type="ARBA" id="ARBA00043266"/>
    </source>
</evidence>
<dbReference type="InterPro" id="IPR036179">
    <property type="entry name" value="Ig-like_dom_sf"/>
</dbReference>
<evidence type="ECO:0000259" key="7">
    <source>
        <dbReference type="PROSITE" id="PS50835"/>
    </source>
</evidence>
<accession>A0A4W3GJH6</accession>
<dbReference type="GO" id="GO:0042101">
    <property type="term" value="C:T cell receptor complex"/>
    <property type="evidence" value="ECO:0007669"/>
    <property type="project" value="UniProtKB-KW"/>
</dbReference>
<dbReference type="PANTHER" id="PTHR19367:SF18">
    <property type="entry name" value="T CELL RECEPTOR ALPHA VARIABLE 16"/>
    <property type="match status" value="1"/>
</dbReference>
<evidence type="ECO:0000256" key="3">
    <source>
        <dbReference type="ARBA" id="ARBA00023170"/>
    </source>
</evidence>
<dbReference type="InterPro" id="IPR051287">
    <property type="entry name" value="TCR_variable_region"/>
</dbReference>
<dbReference type="GO" id="GO:0002250">
    <property type="term" value="P:adaptive immune response"/>
    <property type="evidence" value="ECO:0007669"/>
    <property type="project" value="UniProtKB-KW"/>
</dbReference>
<dbReference type="PROSITE" id="PS50835">
    <property type="entry name" value="IG_LIKE"/>
    <property type="match status" value="1"/>
</dbReference>
<dbReference type="SUPFAM" id="SSF48726">
    <property type="entry name" value="Immunoglobulin"/>
    <property type="match status" value="1"/>
</dbReference>
<reference evidence="9" key="2">
    <citation type="journal article" date="2007" name="PLoS Biol.">
        <title>Survey sequencing and comparative analysis of the elephant shark (Callorhinchus milii) genome.</title>
        <authorList>
            <person name="Venkatesh B."/>
            <person name="Kirkness E.F."/>
            <person name="Loh Y.H."/>
            <person name="Halpern A.L."/>
            <person name="Lee A.P."/>
            <person name="Johnson J."/>
            <person name="Dandona N."/>
            <person name="Viswanathan L.D."/>
            <person name="Tay A."/>
            <person name="Venter J.C."/>
            <person name="Strausberg R.L."/>
            <person name="Brenner S."/>
        </authorList>
    </citation>
    <scope>NUCLEOTIDE SEQUENCE [LARGE SCALE GENOMIC DNA]</scope>
</reference>
<dbReference type="InterPro" id="IPR013106">
    <property type="entry name" value="Ig_V-set"/>
</dbReference>
<evidence type="ECO:0000313" key="9">
    <source>
        <dbReference type="Proteomes" id="UP000314986"/>
    </source>
</evidence>
<keyword evidence="1 6" id="KW-0732">Signal</keyword>
<dbReference type="Ensembl" id="ENSCMIT00000003029.1">
    <property type="protein sequence ID" value="ENSCMIP00000002930.1"/>
    <property type="gene ID" value="ENSCMIG00000001720.1"/>
</dbReference>
<organism evidence="8 9">
    <name type="scientific">Callorhinchus milii</name>
    <name type="common">Ghost shark</name>
    <dbReference type="NCBI Taxonomy" id="7868"/>
    <lineage>
        <taxon>Eukaryota</taxon>
        <taxon>Metazoa</taxon>
        <taxon>Chordata</taxon>
        <taxon>Craniata</taxon>
        <taxon>Vertebrata</taxon>
        <taxon>Chondrichthyes</taxon>
        <taxon>Holocephali</taxon>
        <taxon>Chimaeriformes</taxon>
        <taxon>Callorhinchidae</taxon>
        <taxon>Callorhinchus</taxon>
    </lineage>
</organism>
<feature type="domain" description="Ig-like" evidence="7">
    <location>
        <begin position="39"/>
        <end position="122"/>
    </location>
</feature>